<proteinExistence type="inferred from homology"/>
<protein>
    <recommendedName>
        <fullName evidence="8">Golgi to ER traffic protein 4 homolog</fullName>
    </recommendedName>
</protein>
<keyword evidence="3" id="KW-0813">Transport</keyword>
<evidence type="ECO:0000256" key="4">
    <source>
        <dbReference type="ARBA" id="ARBA00022490"/>
    </source>
</evidence>
<dbReference type="GO" id="GO:0045048">
    <property type="term" value="P:protein insertion into ER membrane"/>
    <property type="evidence" value="ECO:0007669"/>
    <property type="project" value="InterPro"/>
</dbReference>
<evidence type="ECO:0008006" key="8">
    <source>
        <dbReference type="Google" id="ProtNLM"/>
    </source>
</evidence>
<dbReference type="GO" id="GO:0071818">
    <property type="term" value="C:BAT3 complex"/>
    <property type="evidence" value="ECO:0007669"/>
    <property type="project" value="TreeGrafter"/>
</dbReference>
<accession>A0AA88HPL9</accession>
<dbReference type="FunFam" id="1.25.40.10:FF:000060">
    <property type="entry name" value="Golgi to ER traffic protein 4 homolog"/>
    <property type="match status" value="1"/>
</dbReference>
<dbReference type="InterPro" id="IPR011990">
    <property type="entry name" value="TPR-like_helical_dom_sf"/>
</dbReference>
<dbReference type="AlphaFoldDB" id="A0AA88HPL9"/>
<feature type="compositionally biased region" description="Polar residues" evidence="5">
    <location>
        <begin position="299"/>
        <end position="314"/>
    </location>
</feature>
<sequence>MESQQNNRTGGTNRVLEKLKASLEAGQFYEAHQMYRTLYFRYLGQQKYEELIALLMDGALLFLEKDQQTSGADLAILLLTVLQKANKQADDLKVELLSGLHQKMKPDLAERQTFLSNALAWSGVNPATNTTGHPDLHKAFAKTFWKEKNYPLARHHFLRSNDGGALGKLLVEQHIERGKEEELDFFITQPVLQALCLRNIEVANDCFQKYVATHPQVQRSGSVFRLPLLNFTFMLLESLNMRRKDSFEVLIEQYKPALEVDPSFKSYLEKIGNLYFDIPSRREQGGGILGMIQSLLGESSATGSAETRSNQQPLATEPSPIPRPTLQPDDLD</sequence>
<dbReference type="PANTHER" id="PTHR12875">
    <property type="entry name" value="GOLGI TO ER TRAFFIC PROTEIN 4 HOMOLOG"/>
    <property type="match status" value="1"/>
</dbReference>
<comment type="subcellular location">
    <subcellularLocation>
        <location evidence="1">Cytoplasm</location>
        <location evidence="1">Cytosol</location>
    </subcellularLocation>
</comment>
<dbReference type="Proteomes" id="UP001187531">
    <property type="component" value="Unassembled WGS sequence"/>
</dbReference>
<evidence type="ECO:0000256" key="5">
    <source>
        <dbReference type="SAM" id="MobiDB-lite"/>
    </source>
</evidence>
<evidence type="ECO:0000256" key="2">
    <source>
        <dbReference type="ARBA" id="ARBA00005351"/>
    </source>
</evidence>
<evidence type="ECO:0000256" key="1">
    <source>
        <dbReference type="ARBA" id="ARBA00004514"/>
    </source>
</evidence>
<feature type="region of interest" description="Disordered" evidence="5">
    <location>
        <begin position="299"/>
        <end position="332"/>
    </location>
</feature>
<name>A0AA88HPL9_ARTSF</name>
<dbReference type="Gene3D" id="1.25.40.10">
    <property type="entry name" value="Tetratricopeptide repeat domain"/>
    <property type="match status" value="1"/>
</dbReference>
<comment type="similarity">
    <text evidence="2">Belongs to the GET4 family.</text>
</comment>
<comment type="caution">
    <text evidence="6">The sequence shown here is derived from an EMBL/GenBank/DDBJ whole genome shotgun (WGS) entry which is preliminary data.</text>
</comment>
<dbReference type="InterPro" id="IPR007317">
    <property type="entry name" value="GET4"/>
</dbReference>
<keyword evidence="7" id="KW-1185">Reference proteome</keyword>
<keyword evidence="4" id="KW-0963">Cytoplasm</keyword>
<reference evidence="6" key="1">
    <citation type="submission" date="2023-07" db="EMBL/GenBank/DDBJ databases">
        <title>Chromosome-level genome assembly of Artemia franciscana.</title>
        <authorList>
            <person name="Jo E."/>
        </authorList>
    </citation>
    <scope>NUCLEOTIDE SEQUENCE</scope>
    <source>
        <tissue evidence="6">Whole body</tissue>
    </source>
</reference>
<gene>
    <name evidence="6" type="ORF">QYM36_008666</name>
</gene>
<evidence type="ECO:0000256" key="3">
    <source>
        <dbReference type="ARBA" id="ARBA00022448"/>
    </source>
</evidence>
<evidence type="ECO:0000313" key="6">
    <source>
        <dbReference type="EMBL" id="KAK2714169.1"/>
    </source>
</evidence>
<dbReference type="PANTHER" id="PTHR12875:SF0">
    <property type="entry name" value="GOLGI TO ER TRAFFIC PROTEIN 4 HOMOLOG"/>
    <property type="match status" value="1"/>
</dbReference>
<evidence type="ECO:0000313" key="7">
    <source>
        <dbReference type="Proteomes" id="UP001187531"/>
    </source>
</evidence>
<dbReference type="Pfam" id="PF04190">
    <property type="entry name" value="GET4"/>
    <property type="match status" value="1"/>
</dbReference>
<dbReference type="EMBL" id="JAVRJZ010000013">
    <property type="protein sequence ID" value="KAK2714169.1"/>
    <property type="molecule type" value="Genomic_DNA"/>
</dbReference>
<organism evidence="6 7">
    <name type="scientific">Artemia franciscana</name>
    <name type="common">Brine shrimp</name>
    <name type="synonym">Artemia sanfranciscana</name>
    <dbReference type="NCBI Taxonomy" id="6661"/>
    <lineage>
        <taxon>Eukaryota</taxon>
        <taxon>Metazoa</taxon>
        <taxon>Ecdysozoa</taxon>
        <taxon>Arthropoda</taxon>
        <taxon>Crustacea</taxon>
        <taxon>Branchiopoda</taxon>
        <taxon>Anostraca</taxon>
        <taxon>Artemiidae</taxon>
        <taxon>Artemia</taxon>
    </lineage>
</organism>